<evidence type="ECO:0008006" key="4">
    <source>
        <dbReference type="Google" id="ProtNLM"/>
    </source>
</evidence>
<evidence type="ECO:0000313" key="2">
    <source>
        <dbReference type="EMBL" id="SUB87739.1"/>
    </source>
</evidence>
<evidence type="ECO:0000256" key="1">
    <source>
        <dbReference type="SAM" id="SignalP"/>
    </source>
</evidence>
<dbReference type="Pfam" id="PF07396">
    <property type="entry name" value="Porin_O_P"/>
    <property type="match status" value="1"/>
</dbReference>
<gene>
    <name evidence="2" type="ORF">NCTC13067_01420</name>
</gene>
<dbReference type="EMBL" id="UGTM01000001">
    <property type="protein sequence ID" value="SUB87739.1"/>
    <property type="molecule type" value="Genomic_DNA"/>
</dbReference>
<reference evidence="2 3" key="1">
    <citation type="submission" date="2018-06" db="EMBL/GenBank/DDBJ databases">
        <authorList>
            <consortium name="Pathogen Informatics"/>
            <person name="Doyle S."/>
        </authorList>
    </citation>
    <scope>NUCLEOTIDE SEQUENCE [LARGE SCALE GENOMIC DNA]</scope>
    <source>
        <strain evidence="2 3">NCTC13067</strain>
    </source>
</reference>
<feature type="signal peptide" evidence="1">
    <location>
        <begin position="1"/>
        <end position="19"/>
    </location>
</feature>
<sequence>MKKNLLCACLLALSLGAEAQDNHGYGADDGQFKSLAEEVAGLKKHNDMFNVYINYAASVQAKSDADHKWGTAFANRLLRLEIKGNLTDRLYYRLRHRLDKSNEAKGEDNFAKATDIMMIGYRFSDKFKLEGGKLCQTWGGFEYDENPLHIYEFSELAGALDIYMAGVIATCRPVPSQELALGVTNSHNEKFNEVYGDNPMAVEADGTHTRALEKSHNPLTYIVNWNGGFLHDRLQTRWSWGLQGEARHKYSRMVFLGQKLNLDRLQWYFDYMGEFDGLDRLGIATGDVAPSVTGFSGRVWLSDVHYNSFVTKLNWQFAPQWNLMLKGASEQVSVKKTERIKNFRKSYSYIGSVEYYPVKSQDLRFFLAYIGRKVTYKEGVGLDRYNTNRIELGFMYRIKAY</sequence>
<evidence type="ECO:0000313" key="3">
    <source>
        <dbReference type="Proteomes" id="UP000255469"/>
    </source>
</evidence>
<dbReference type="RefSeq" id="WP_025067163.1">
    <property type="nucleotide sequence ID" value="NZ_CAUVPN010000001.1"/>
</dbReference>
<dbReference type="AlphaFoldDB" id="A0A379E5A1"/>
<name>A0A379E5A1_9BACT</name>
<accession>A0A379E5A1</accession>
<dbReference type="Proteomes" id="UP000255469">
    <property type="component" value="Unassembled WGS sequence"/>
</dbReference>
<organism evidence="2 3">
    <name type="scientific">Prevotella denticola</name>
    <dbReference type="NCBI Taxonomy" id="28129"/>
    <lineage>
        <taxon>Bacteria</taxon>
        <taxon>Pseudomonadati</taxon>
        <taxon>Bacteroidota</taxon>
        <taxon>Bacteroidia</taxon>
        <taxon>Bacteroidales</taxon>
        <taxon>Prevotellaceae</taxon>
        <taxon>Prevotella</taxon>
    </lineage>
</organism>
<dbReference type="InterPro" id="IPR010870">
    <property type="entry name" value="Porin_O/P"/>
</dbReference>
<feature type="chain" id="PRO_5016706269" description="Porin" evidence="1">
    <location>
        <begin position="20"/>
        <end position="401"/>
    </location>
</feature>
<keyword evidence="1" id="KW-0732">Signal</keyword>
<protein>
    <recommendedName>
        <fullName evidence="4">Porin</fullName>
    </recommendedName>
</protein>
<proteinExistence type="predicted"/>